<feature type="transmembrane region" description="Helical" evidence="1">
    <location>
        <begin position="91"/>
        <end position="110"/>
    </location>
</feature>
<protein>
    <submittedName>
        <fullName evidence="2">Benzoate transporter</fullName>
    </submittedName>
</protein>
<sequence>MRAVFLALTTIDAVPTAPPPADPALISPEPSWRVHVAGVVTGVVGSTSSFAVVLAGLTAAGASPAQAASGLTVLFVMQGLGTILLAQRHRLPVVLAWSTPGAALLAAGTVPAGGWPAAVGAFALTGVLLAVTAAVPALGDAVARIPAPLAQAMLAGVLVPLCLAPVRALVAEPLLLTPVVLAWLVVLALRPRLAPPASILVALAVTLAVVLPGDGVDGPLLPHLAWTTPTLTWAAVVGVALPLYVVTMAAQNVPGAAVLSSFGYPVPWRSSLAVTGATTVLAAPFCGHALNLAAISAALAAGPDGGPDPARRWLAARTAGLTYLVLALASAALTALVLAAPGEVLLAAAGLALVGTLGSSLGAAVRAERGREAAVVTFVVAVSGVTIAGVGAALWALLAGLAVHGALALTRRGSSSPRDGAAPAR</sequence>
<organism evidence="2 3">
    <name type="scientific">Litorihabitans aurantiacus</name>
    <dbReference type="NCBI Taxonomy" id="1930061"/>
    <lineage>
        <taxon>Bacteria</taxon>
        <taxon>Bacillati</taxon>
        <taxon>Actinomycetota</taxon>
        <taxon>Actinomycetes</taxon>
        <taxon>Micrococcales</taxon>
        <taxon>Beutenbergiaceae</taxon>
        <taxon>Litorihabitans</taxon>
    </lineage>
</organism>
<feature type="transmembrane region" description="Helical" evidence="1">
    <location>
        <begin position="346"/>
        <end position="367"/>
    </location>
</feature>
<dbReference type="PANTHER" id="PTHR30199:SF0">
    <property type="entry name" value="INNER MEMBRANE PROTEIN YDCO"/>
    <property type="match status" value="1"/>
</dbReference>
<keyword evidence="1" id="KW-0812">Transmembrane</keyword>
<accession>A0AA37UMX5</accession>
<gene>
    <name evidence="2" type="ORF">GCM10025875_09110</name>
</gene>
<reference evidence="2" key="1">
    <citation type="journal article" date="2014" name="Int. J. Syst. Evol. Microbiol.">
        <title>Complete genome sequence of Corynebacterium casei LMG S-19264T (=DSM 44701T), isolated from a smear-ripened cheese.</title>
        <authorList>
            <consortium name="US DOE Joint Genome Institute (JGI-PGF)"/>
            <person name="Walter F."/>
            <person name="Albersmeier A."/>
            <person name="Kalinowski J."/>
            <person name="Ruckert C."/>
        </authorList>
    </citation>
    <scope>NUCLEOTIDE SEQUENCE</scope>
    <source>
        <strain evidence="2">NBRC 112290</strain>
    </source>
</reference>
<dbReference type="EMBL" id="BSUM01000001">
    <property type="protein sequence ID" value="GMA30919.1"/>
    <property type="molecule type" value="Genomic_DNA"/>
</dbReference>
<keyword evidence="1" id="KW-0472">Membrane</keyword>
<keyword evidence="3" id="KW-1185">Reference proteome</keyword>
<feature type="transmembrane region" description="Helical" evidence="1">
    <location>
        <begin position="67"/>
        <end position="85"/>
    </location>
</feature>
<dbReference type="GO" id="GO:0042925">
    <property type="term" value="F:benzoate transmembrane transporter activity"/>
    <property type="evidence" value="ECO:0007669"/>
    <property type="project" value="InterPro"/>
</dbReference>
<evidence type="ECO:0000313" key="2">
    <source>
        <dbReference type="EMBL" id="GMA30919.1"/>
    </source>
</evidence>
<reference evidence="2" key="2">
    <citation type="submission" date="2023-02" db="EMBL/GenBank/DDBJ databases">
        <authorList>
            <person name="Sun Q."/>
            <person name="Mori K."/>
        </authorList>
    </citation>
    <scope>NUCLEOTIDE SEQUENCE</scope>
    <source>
        <strain evidence="2">NBRC 112290</strain>
    </source>
</reference>
<evidence type="ECO:0000313" key="3">
    <source>
        <dbReference type="Proteomes" id="UP001157161"/>
    </source>
</evidence>
<feature type="transmembrane region" description="Helical" evidence="1">
    <location>
        <begin position="374"/>
        <end position="398"/>
    </location>
</feature>
<feature type="transmembrane region" description="Helical" evidence="1">
    <location>
        <begin position="32"/>
        <end position="55"/>
    </location>
</feature>
<dbReference type="GO" id="GO:0005886">
    <property type="term" value="C:plasma membrane"/>
    <property type="evidence" value="ECO:0007669"/>
    <property type="project" value="TreeGrafter"/>
</dbReference>
<name>A0AA37UMX5_9MICO</name>
<dbReference type="PANTHER" id="PTHR30199">
    <property type="entry name" value="MFS FAMILY TRANSPORTER, PREDICTED SUBSTRATE BENZOATE"/>
    <property type="match status" value="1"/>
</dbReference>
<feature type="transmembrane region" description="Helical" evidence="1">
    <location>
        <begin position="117"/>
        <end position="138"/>
    </location>
</feature>
<dbReference type="Pfam" id="PF03594">
    <property type="entry name" value="BenE"/>
    <property type="match status" value="1"/>
</dbReference>
<feature type="transmembrane region" description="Helical" evidence="1">
    <location>
        <begin position="158"/>
        <end position="186"/>
    </location>
</feature>
<evidence type="ECO:0000256" key="1">
    <source>
        <dbReference type="SAM" id="Phobius"/>
    </source>
</evidence>
<keyword evidence="1" id="KW-1133">Transmembrane helix</keyword>
<feature type="transmembrane region" description="Helical" evidence="1">
    <location>
        <begin position="321"/>
        <end position="340"/>
    </location>
</feature>
<feature type="transmembrane region" description="Helical" evidence="1">
    <location>
        <begin position="231"/>
        <end position="250"/>
    </location>
</feature>
<comment type="caution">
    <text evidence="2">The sequence shown here is derived from an EMBL/GenBank/DDBJ whole genome shotgun (WGS) entry which is preliminary data.</text>
</comment>
<dbReference type="AlphaFoldDB" id="A0AA37UMX5"/>
<dbReference type="InterPro" id="IPR004711">
    <property type="entry name" value="Benzoate_Transporter"/>
</dbReference>
<proteinExistence type="predicted"/>
<dbReference type="Proteomes" id="UP001157161">
    <property type="component" value="Unassembled WGS sequence"/>
</dbReference>
<feature type="transmembrane region" description="Helical" evidence="1">
    <location>
        <begin position="193"/>
        <end position="211"/>
    </location>
</feature>